<organism evidence="1 2">
    <name type="scientific">Mucilaginibacter gossypiicola</name>
    <dbReference type="NCBI Taxonomy" id="551995"/>
    <lineage>
        <taxon>Bacteria</taxon>
        <taxon>Pseudomonadati</taxon>
        <taxon>Bacteroidota</taxon>
        <taxon>Sphingobacteriia</taxon>
        <taxon>Sphingobacteriales</taxon>
        <taxon>Sphingobacteriaceae</taxon>
        <taxon>Mucilaginibacter</taxon>
    </lineage>
</organism>
<proteinExistence type="predicted"/>
<sequence>MKRVNWNRKKKVFFLFLNSKTYNSQYFNWLNTNNSINK</sequence>
<dbReference type="EMBL" id="FOCL01000001">
    <property type="protein sequence ID" value="SEM60148.1"/>
    <property type="molecule type" value="Genomic_DNA"/>
</dbReference>
<protein>
    <submittedName>
        <fullName evidence="1">Uncharacterized protein</fullName>
    </submittedName>
</protein>
<dbReference type="STRING" id="551995.SAMN05192574_101131"/>
<accession>A0A1H7ZRG9</accession>
<evidence type="ECO:0000313" key="1">
    <source>
        <dbReference type="EMBL" id="SEM60148.1"/>
    </source>
</evidence>
<keyword evidence="2" id="KW-1185">Reference proteome</keyword>
<dbReference type="AlphaFoldDB" id="A0A1H7ZRG9"/>
<name>A0A1H7ZRG9_9SPHI</name>
<evidence type="ECO:0000313" key="2">
    <source>
        <dbReference type="Proteomes" id="UP000198942"/>
    </source>
</evidence>
<gene>
    <name evidence="1" type="ORF">SAMN05192574_101131</name>
</gene>
<dbReference type="Proteomes" id="UP000198942">
    <property type="component" value="Unassembled WGS sequence"/>
</dbReference>
<reference evidence="2" key="1">
    <citation type="submission" date="2016-10" db="EMBL/GenBank/DDBJ databases">
        <authorList>
            <person name="Varghese N."/>
            <person name="Submissions S."/>
        </authorList>
    </citation>
    <scope>NUCLEOTIDE SEQUENCE [LARGE SCALE GENOMIC DNA]</scope>
    <source>
        <strain evidence="2">Gh-48</strain>
    </source>
</reference>